<evidence type="ECO:0000313" key="2">
    <source>
        <dbReference type="Proteomes" id="UP000828048"/>
    </source>
</evidence>
<name>A0ACB7ZBN0_9ERIC</name>
<dbReference type="Proteomes" id="UP000828048">
    <property type="component" value="Chromosome 12"/>
</dbReference>
<comment type="caution">
    <text evidence="1">The sequence shown here is derived from an EMBL/GenBank/DDBJ whole genome shotgun (WGS) entry which is preliminary data.</text>
</comment>
<reference evidence="1 2" key="1">
    <citation type="journal article" date="2021" name="Hortic Res">
        <title>High-quality reference genome and annotation aids understanding of berry development for evergreen blueberry (Vaccinium darrowii).</title>
        <authorList>
            <person name="Yu J."/>
            <person name="Hulse-Kemp A.M."/>
            <person name="Babiker E."/>
            <person name="Staton M."/>
        </authorList>
    </citation>
    <scope>NUCLEOTIDE SEQUENCE [LARGE SCALE GENOMIC DNA]</scope>
    <source>
        <strain evidence="2">cv. NJ 8807/NJ 8810</strain>
        <tissue evidence="1">Young leaf</tissue>
    </source>
</reference>
<gene>
    <name evidence="1" type="ORF">Vadar_014555</name>
</gene>
<proteinExistence type="predicted"/>
<evidence type="ECO:0000313" key="1">
    <source>
        <dbReference type="EMBL" id="KAH7863188.1"/>
    </source>
</evidence>
<organism evidence="1 2">
    <name type="scientific">Vaccinium darrowii</name>
    <dbReference type="NCBI Taxonomy" id="229202"/>
    <lineage>
        <taxon>Eukaryota</taxon>
        <taxon>Viridiplantae</taxon>
        <taxon>Streptophyta</taxon>
        <taxon>Embryophyta</taxon>
        <taxon>Tracheophyta</taxon>
        <taxon>Spermatophyta</taxon>
        <taxon>Magnoliopsida</taxon>
        <taxon>eudicotyledons</taxon>
        <taxon>Gunneridae</taxon>
        <taxon>Pentapetalae</taxon>
        <taxon>asterids</taxon>
        <taxon>Ericales</taxon>
        <taxon>Ericaceae</taxon>
        <taxon>Vaccinioideae</taxon>
        <taxon>Vaccinieae</taxon>
        <taxon>Vaccinium</taxon>
    </lineage>
</organism>
<dbReference type="EMBL" id="CM037162">
    <property type="protein sequence ID" value="KAH7863188.1"/>
    <property type="molecule type" value="Genomic_DNA"/>
</dbReference>
<protein>
    <submittedName>
        <fullName evidence="1">Uncharacterized protein</fullName>
    </submittedName>
</protein>
<sequence length="175" mass="19874">MSSSSNTTNSEYPGGDEMCFCRQRPVLRTSLTVANPGRRFLGCKNYKKNNACDYFMWVDKETCRQGLEYAKIMQAKKDELDRQAKELKMMNELLETRKTMVEAENEALLCKLADLTEMNVHLNEALHAKTAARQTRNKFGSVICVVVAMVVSVFVICVLLSSVKHSPKNRPLYLP</sequence>
<accession>A0ACB7ZBN0</accession>
<keyword evidence="2" id="KW-1185">Reference proteome</keyword>